<dbReference type="Proteomes" id="UP000499080">
    <property type="component" value="Unassembled WGS sequence"/>
</dbReference>
<dbReference type="InterPro" id="IPR052560">
    <property type="entry name" value="RdDP_mobile_element"/>
</dbReference>
<name>A0A4Y2X5Q0_ARAVE</name>
<comment type="caution">
    <text evidence="2">The sequence shown here is derived from an EMBL/GenBank/DDBJ whole genome shotgun (WGS) entry which is preliminary data.</text>
</comment>
<evidence type="ECO:0000259" key="1">
    <source>
        <dbReference type="Pfam" id="PF00078"/>
    </source>
</evidence>
<gene>
    <name evidence="2" type="ORF">AVEN_198247_1</name>
</gene>
<dbReference type="AlphaFoldDB" id="A0A4Y2X5Q0"/>
<proteinExistence type="predicted"/>
<organism evidence="2 3">
    <name type="scientific">Araneus ventricosus</name>
    <name type="common">Orbweaver spider</name>
    <name type="synonym">Epeira ventricosa</name>
    <dbReference type="NCBI Taxonomy" id="182803"/>
    <lineage>
        <taxon>Eukaryota</taxon>
        <taxon>Metazoa</taxon>
        <taxon>Ecdysozoa</taxon>
        <taxon>Arthropoda</taxon>
        <taxon>Chelicerata</taxon>
        <taxon>Arachnida</taxon>
        <taxon>Araneae</taxon>
        <taxon>Araneomorphae</taxon>
        <taxon>Entelegynae</taxon>
        <taxon>Araneoidea</taxon>
        <taxon>Araneidae</taxon>
        <taxon>Araneus</taxon>
    </lineage>
</organism>
<evidence type="ECO:0000313" key="2">
    <source>
        <dbReference type="EMBL" id="GBO43322.1"/>
    </source>
</evidence>
<dbReference type="EMBL" id="BGPR01069709">
    <property type="protein sequence ID" value="GBO43322.1"/>
    <property type="molecule type" value="Genomic_DNA"/>
</dbReference>
<evidence type="ECO:0000313" key="3">
    <source>
        <dbReference type="Proteomes" id="UP000499080"/>
    </source>
</evidence>
<keyword evidence="3" id="KW-1185">Reference proteome</keyword>
<dbReference type="PANTHER" id="PTHR36688">
    <property type="entry name" value="ENDO/EXONUCLEASE/PHOSPHATASE DOMAIN-CONTAINING PROTEIN"/>
    <property type="match status" value="1"/>
</dbReference>
<reference evidence="2 3" key="1">
    <citation type="journal article" date="2019" name="Sci. Rep.">
        <title>Orb-weaving spider Araneus ventricosus genome elucidates the spidroin gene catalogue.</title>
        <authorList>
            <person name="Kono N."/>
            <person name="Nakamura H."/>
            <person name="Ohtoshi R."/>
            <person name="Moran D.A.P."/>
            <person name="Shinohara A."/>
            <person name="Yoshida Y."/>
            <person name="Fujiwara M."/>
            <person name="Mori M."/>
            <person name="Tomita M."/>
            <person name="Arakawa K."/>
        </authorList>
    </citation>
    <scope>NUCLEOTIDE SEQUENCE [LARGE SCALE GENOMIC DNA]</scope>
</reference>
<dbReference type="PANTHER" id="PTHR36688:SF1">
    <property type="entry name" value="ENDONUCLEASE_EXONUCLEASE_PHOSPHATASE DOMAIN-CONTAINING PROTEIN"/>
    <property type="match status" value="1"/>
</dbReference>
<accession>A0A4Y2X5Q0</accession>
<feature type="domain" description="Reverse transcriptase" evidence="1">
    <location>
        <begin position="19"/>
        <end position="91"/>
    </location>
</feature>
<dbReference type="InterPro" id="IPR000477">
    <property type="entry name" value="RT_dom"/>
</dbReference>
<protein>
    <recommendedName>
        <fullName evidence="1">Reverse transcriptase domain-containing protein</fullName>
    </recommendedName>
</protein>
<dbReference type="Pfam" id="PF00078">
    <property type="entry name" value="RVT_1"/>
    <property type="match status" value="1"/>
</dbReference>
<sequence length="162" mass="19065">MSPLQLPTIWKTAHVLMFPKPGQNHKLPGNYRPISLLSNIGKIFEKIILSRLKEECHDLSIIPNEQYGFRAGHDCIRQLLRPVAINTDKTYAVMFRKDTSRKELKTLSFFDEDLTWDKEVKDLGQTLDNQLTFRSHLKYNTEKFRAKVHFSYHLLEEDLLLH</sequence>
<dbReference type="OrthoDB" id="6433969at2759"/>